<dbReference type="OrthoDB" id="201621at2759"/>
<dbReference type="PANTHER" id="PTHR12561:SF3">
    <property type="entry name" value="LIPOYLTRANSFERASE 1, MITOCHONDRIAL"/>
    <property type="match status" value="1"/>
</dbReference>
<evidence type="ECO:0000256" key="4">
    <source>
        <dbReference type="ARBA" id="ARBA00015925"/>
    </source>
</evidence>
<comment type="function">
    <text evidence="1">Catalyzes both the ATP-dependent activation of exogenously supplied lipoate to lipoyl-AMP and the transfer of the activated lipoyl onto the lipoyl domains of lipoate-dependent enzymes.</text>
</comment>
<dbReference type="GO" id="GO:0017118">
    <property type="term" value="F:lipoyltransferase activity"/>
    <property type="evidence" value="ECO:0007669"/>
    <property type="project" value="TreeGrafter"/>
</dbReference>
<gene>
    <name evidence="6" type="ORF">BXZ70DRAFT_343256</name>
</gene>
<feature type="domain" description="BPL/LPL catalytic" evidence="5">
    <location>
        <begin position="79"/>
        <end position="264"/>
    </location>
</feature>
<proteinExistence type="inferred from homology"/>
<dbReference type="InterPro" id="IPR004562">
    <property type="entry name" value="LipoylTrfase_LipoateP_Ligase"/>
</dbReference>
<dbReference type="InterPro" id="IPR004143">
    <property type="entry name" value="BPL_LPL_catalytic"/>
</dbReference>
<name>A0A8K0UL00_9AGAR</name>
<evidence type="ECO:0000313" key="6">
    <source>
        <dbReference type="EMBL" id="KAH8094899.1"/>
    </source>
</evidence>
<sequence>MFCLDILRLYHILSYFSASTRLATLPMHHLRGLSKCYPRSYRRYTTGPSLSPSHSIYVSKSTNPYFNLSLEDWLFRHKNPQEPLLLLYRNSPCVVIGRNQNPWAEVNLSEARARDIPWLRRRSGGGAVYHDLGNTNFSIHTSRTSFDRRQTARTIQEALRHYCDIPVSVNDRNDFVIENRKVSGSAYKIVNNRAYHHGTMLIDSKLESLGKVLSSPRRGMMKTKGVESVRSPVVNLREYSGDITHDKFVNGVIRAFRLDYDIDVDEEVQYVEENSTSTGIEYIHRGMEELKTWDWQYGQTPEFTYTFQQTFDLGTISAELRSKHGVILECAFACTDGAEKYSENMQRWSEWLKGRRFGFVGEDVSKERLPWKQGELATHGELGEWLHHSLVEIM</sequence>
<dbReference type="Proteomes" id="UP000813824">
    <property type="component" value="Unassembled WGS sequence"/>
</dbReference>
<evidence type="ECO:0000259" key="5">
    <source>
        <dbReference type="PROSITE" id="PS51733"/>
    </source>
</evidence>
<evidence type="ECO:0000313" key="7">
    <source>
        <dbReference type="Proteomes" id="UP000813824"/>
    </source>
</evidence>
<protein>
    <recommendedName>
        <fullName evidence="4">Putative lipoate-protein ligase A</fullName>
    </recommendedName>
</protein>
<dbReference type="SUPFAM" id="SSF55681">
    <property type="entry name" value="Class II aaRS and biotin synthetases"/>
    <property type="match status" value="1"/>
</dbReference>
<evidence type="ECO:0000256" key="3">
    <source>
        <dbReference type="ARBA" id="ARBA00008242"/>
    </source>
</evidence>
<dbReference type="AlphaFoldDB" id="A0A8K0UL00"/>
<comment type="similarity">
    <text evidence="3">Belongs to the LplA family.</text>
</comment>
<keyword evidence="7" id="KW-1185">Reference proteome</keyword>
<reference evidence="6" key="1">
    <citation type="journal article" date="2021" name="New Phytol.">
        <title>Evolutionary innovations through gain and loss of genes in the ectomycorrhizal Boletales.</title>
        <authorList>
            <person name="Wu G."/>
            <person name="Miyauchi S."/>
            <person name="Morin E."/>
            <person name="Kuo A."/>
            <person name="Drula E."/>
            <person name="Varga T."/>
            <person name="Kohler A."/>
            <person name="Feng B."/>
            <person name="Cao Y."/>
            <person name="Lipzen A."/>
            <person name="Daum C."/>
            <person name="Hundley H."/>
            <person name="Pangilinan J."/>
            <person name="Johnson J."/>
            <person name="Barry K."/>
            <person name="LaButti K."/>
            <person name="Ng V."/>
            <person name="Ahrendt S."/>
            <person name="Min B."/>
            <person name="Choi I.G."/>
            <person name="Park H."/>
            <person name="Plett J.M."/>
            <person name="Magnuson J."/>
            <person name="Spatafora J.W."/>
            <person name="Nagy L.G."/>
            <person name="Henrissat B."/>
            <person name="Grigoriev I.V."/>
            <person name="Yang Z.L."/>
            <person name="Xu J."/>
            <person name="Martin F.M."/>
        </authorList>
    </citation>
    <scope>NUCLEOTIDE SEQUENCE</scope>
    <source>
        <strain evidence="6">KKN 215</strain>
    </source>
</reference>
<comment type="caution">
    <text evidence="6">The sequence shown here is derived from an EMBL/GenBank/DDBJ whole genome shotgun (WGS) entry which is preliminary data.</text>
</comment>
<dbReference type="UniPathway" id="UPA00537">
    <property type="reaction ID" value="UER00595"/>
</dbReference>
<organism evidence="6 7">
    <name type="scientific">Cristinia sonorae</name>
    <dbReference type="NCBI Taxonomy" id="1940300"/>
    <lineage>
        <taxon>Eukaryota</taxon>
        <taxon>Fungi</taxon>
        <taxon>Dikarya</taxon>
        <taxon>Basidiomycota</taxon>
        <taxon>Agaricomycotina</taxon>
        <taxon>Agaricomycetes</taxon>
        <taxon>Agaricomycetidae</taxon>
        <taxon>Agaricales</taxon>
        <taxon>Pleurotineae</taxon>
        <taxon>Stephanosporaceae</taxon>
        <taxon>Cristinia</taxon>
    </lineage>
</organism>
<dbReference type="GO" id="GO:0005739">
    <property type="term" value="C:mitochondrion"/>
    <property type="evidence" value="ECO:0007669"/>
    <property type="project" value="TreeGrafter"/>
</dbReference>
<dbReference type="Gene3D" id="3.30.930.10">
    <property type="entry name" value="Bira Bifunctional Protein, Domain 2"/>
    <property type="match status" value="1"/>
</dbReference>
<dbReference type="Gene3D" id="3.30.390.50">
    <property type="entry name" value="CO dehydrogenase flavoprotein, C-terminal domain"/>
    <property type="match status" value="1"/>
</dbReference>
<dbReference type="Pfam" id="PF21948">
    <property type="entry name" value="LplA-B_cat"/>
    <property type="match status" value="1"/>
</dbReference>
<evidence type="ECO:0000256" key="2">
    <source>
        <dbReference type="ARBA" id="ARBA00005085"/>
    </source>
</evidence>
<dbReference type="PROSITE" id="PS51733">
    <property type="entry name" value="BPL_LPL_CATALYTIC"/>
    <property type="match status" value="1"/>
</dbReference>
<dbReference type="PANTHER" id="PTHR12561">
    <property type="entry name" value="LIPOATE-PROTEIN LIGASE"/>
    <property type="match status" value="1"/>
</dbReference>
<dbReference type="NCBIfam" id="TIGR00545">
    <property type="entry name" value="lipoyltrans"/>
    <property type="match status" value="1"/>
</dbReference>
<dbReference type="InterPro" id="IPR045864">
    <property type="entry name" value="aa-tRNA-synth_II/BPL/LPL"/>
</dbReference>
<evidence type="ECO:0000256" key="1">
    <source>
        <dbReference type="ARBA" id="ARBA00003253"/>
    </source>
</evidence>
<dbReference type="EMBL" id="JAEVFJ010000024">
    <property type="protein sequence ID" value="KAH8094899.1"/>
    <property type="molecule type" value="Genomic_DNA"/>
</dbReference>
<dbReference type="CDD" id="cd16443">
    <property type="entry name" value="LplA"/>
    <property type="match status" value="1"/>
</dbReference>
<dbReference type="GO" id="GO:0009249">
    <property type="term" value="P:protein lipoylation"/>
    <property type="evidence" value="ECO:0007669"/>
    <property type="project" value="InterPro"/>
</dbReference>
<accession>A0A8K0UL00</accession>
<comment type="pathway">
    <text evidence="2">Protein modification; protein lipoylation via exogenous pathway; protein N(6)-(lipoyl)lysine from lipoate: step 2/2.</text>
</comment>